<reference evidence="1 2" key="1">
    <citation type="journal article" date="2019" name="Emerg. Microbes Infect.">
        <title>Comprehensive subspecies identification of 175 nontuberculous mycobacteria species based on 7547 genomic profiles.</title>
        <authorList>
            <person name="Matsumoto Y."/>
            <person name="Kinjo T."/>
            <person name="Motooka D."/>
            <person name="Nabeya D."/>
            <person name="Jung N."/>
            <person name="Uechi K."/>
            <person name="Horii T."/>
            <person name="Iida T."/>
            <person name="Fujita J."/>
            <person name="Nakamura S."/>
        </authorList>
    </citation>
    <scope>NUCLEOTIDE SEQUENCE [LARGE SCALE GENOMIC DNA]</scope>
    <source>
        <strain evidence="1 2">JCM 30395</strain>
    </source>
</reference>
<dbReference type="AlphaFoldDB" id="A0A7I7SVI0"/>
<keyword evidence="2" id="KW-1185">Reference proteome</keyword>
<dbReference type="Proteomes" id="UP000466445">
    <property type="component" value="Chromosome"/>
</dbReference>
<sequence length="73" mass="7969">MPFFIRSKSTHGEEGAPGVENRADLADQLRGASVGGNLLQQRRAYAECVQSARSPGRDDLVAQRVELIGNRNM</sequence>
<dbReference type="EMBL" id="AP022595">
    <property type="protein sequence ID" value="BBY60620.1"/>
    <property type="molecule type" value="Genomic_DNA"/>
</dbReference>
<dbReference type="RefSeq" id="WP_163694293.1">
    <property type="nucleotide sequence ID" value="NZ_AP022595.1"/>
</dbReference>
<name>A0A7I7SVI0_9MYCO</name>
<organism evidence="1 2">
    <name type="scientific">Mycolicibacterium sarraceniae</name>
    <dbReference type="NCBI Taxonomy" id="1534348"/>
    <lineage>
        <taxon>Bacteria</taxon>
        <taxon>Bacillati</taxon>
        <taxon>Actinomycetota</taxon>
        <taxon>Actinomycetes</taxon>
        <taxon>Mycobacteriales</taxon>
        <taxon>Mycobacteriaceae</taxon>
        <taxon>Mycolicibacterium</taxon>
    </lineage>
</organism>
<proteinExistence type="predicted"/>
<protein>
    <submittedName>
        <fullName evidence="1">Uncharacterized protein</fullName>
    </submittedName>
</protein>
<dbReference type="KEGG" id="msar:MSAR_37560"/>
<evidence type="ECO:0000313" key="2">
    <source>
        <dbReference type="Proteomes" id="UP000466445"/>
    </source>
</evidence>
<evidence type="ECO:0000313" key="1">
    <source>
        <dbReference type="EMBL" id="BBY60620.1"/>
    </source>
</evidence>
<accession>A0A7I7SVI0</accession>
<gene>
    <name evidence="1" type="ORF">MSAR_37560</name>
</gene>